<comment type="cofactor">
    <cofactor evidence="9">
        <name>Fe-coproporphyrin III</name>
        <dbReference type="ChEBI" id="CHEBI:68438"/>
    </cofactor>
</comment>
<keyword evidence="3" id="KW-0479">Metal-binding</keyword>
<dbReference type="PANTHER" id="PTHR36843:SF1">
    <property type="entry name" value="COPROHEME DECARBOXYLASE"/>
    <property type="match status" value="1"/>
</dbReference>
<dbReference type="Pfam" id="PF06778">
    <property type="entry name" value="Chlor_dismutase"/>
    <property type="match status" value="1"/>
</dbReference>
<dbReference type="GO" id="GO:0046872">
    <property type="term" value="F:metal ion binding"/>
    <property type="evidence" value="ECO:0007669"/>
    <property type="project" value="UniProtKB-KW"/>
</dbReference>
<evidence type="ECO:0000256" key="8">
    <source>
        <dbReference type="ARBA" id="ARBA00049896"/>
    </source>
</evidence>
<dbReference type="PANTHER" id="PTHR36843">
    <property type="entry name" value="HEME-DEPENDENT PEROXIDASE YWFI-RELATED"/>
    <property type="match status" value="1"/>
</dbReference>
<evidence type="ECO:0000256" key="2">
    <source>
        <dbReference type="ARBA" id="ARBA00022617"/>
    </source>
</evidence>
<dbReference type="Proteomes" id="UP000278962">
    <property type="component" value="Unassembled WGS sequence"/>
</dbReference>
<dbReference type="SUPFAM" id="SSF54909">
    <property type="entry name" value="Dimeric alpha+beta barrel"/>
    <property type="match status" value="1"/>
</dbReference>
<accession>A0A660LGB6</accession>
<evidence type="ECO:0000256" key="5">
    <source>
        <dbReference type="ARBA" id="ARBA00023444"/>
    </source>
</evidence>
<sequence>MEAILFPAAAFRGAANRSSRILEAIAMPERQFVKYTFLKVDPAWRRLDPEERATHKREFIAACEDFASERLLRAFSLVGTRGDADLLLLTQAVNLERIHEFHVVLAQSGLMAWAETPYSFLAMTKPSEYSDESRLEVRPAHSKYLFVYPFVKTREWYAVNPKERWRIMQEHIRVGKEYPDVDLNTSYSFGLDDQEFVVAFEGDEPSVFLDLVQRLRTTESSAYTKRDTPTFTCLSMSVERALNALDGAAVSITA</sequence>
<evidence type="ECO:0000256" key="6">
    <source>
        <dbReference type="ARBA" id="ARBA00029882"/>
    </source>
</evidence>
<evidence type="ECO:0000256" key="3">
    <source>
        <dbReference type="ARBA" id="ARBA00022723"/>
    </source>
</evidence>
<dbReference type="GO" id="GO:0016491">
    <property type="term" value="F:oxidoreductase activity"/>
    <property type="evidence" value="ECO:0007669"/>
    <property type="project" value="InterPro"/>
</dbReference>
<comment type="catalytic activity">
    <reaction evidence="8">
        <text>Fe-coproporphyrin III + 2 H2O2 + 2 H(+) = heme b + 2 CO2 + 4 H2O</text>
        <dbReference type="Rhea" id="RHEA:56516"/>
        <dbReference type="ChEBI" id="CHEBI:15377"/>
        <dbReference type="ChEBI" id="CHEBI:15378"/>
        <dbReference type="ChEBI" id="CHEBI:16240"/>
        <dbReference type="ChEBI" id="CHEBI:16526"/>
        <dbReference type="ChEBI" id="CHEBI:60344"/>
        <dbReference type="ChEBI" id="CHEBI:68438"/>
        <dbReference type="EC" id="1.3.98.5"/>
    </reaction>
    <physiologicalReaction direction="left-to-right" evidence="8">
        <dbReference type="Rhea" id="RHEA:56517"/>
    </physiologicalReaction>
</comment>
<comment type="caution">
    <text evidence="11">The sequence shown here is derived from an EMBL/GenBank/DDBJ whole genome shotgun (WGS) entry which is preliminary data.</text>
</comment>
<dbReference type="AlphaFoldDB" id="A0A660LGB6"/>
<keyword evidence="4" id="KW-0408">Iron</keyword>
<dbReference type="Gene3D" id="3.30.70.1030">
    <property type="entry name" value="Apc35880, domain 1"/>
    <property type="match status" value="2"/>
</dbReference>
<comment type="pathway">
    <text evidence="5">Porphyrin-containing compound metabolism.</text>
</comment>
<keyword evidence="2" id="KW-0349">Heme</keyword>
<dbReference type="InterPro" id="IPR010644">
    <property type="entry name" value="ChdC/CLD"/>
</dbReference>
<dbReference type="EMBL" id="RBIL01000001">
    <property type="protein sequence ID" value="RKQ93659.1"/>
    <property type="molecule type" value="Genomic_DNA"/>
</dbReference>
<evidence type="ECO:0000256" key="1">
    <source>
        <dbReference type="ARBA" id="ARBA00014413"/>
    </source>
</evidence>
<evidence type="ECO:0000256" key="7">
    <source>
        <dbReference type="ARBA" id="ARBA00030236"/>
    </source>
</evidence>
<protein>
    <recommendedName>
        <fullName evidence="1">Coproheme decarboxylase</fullName>
        <ecNumber evidence="10">1.3.98.5</ecNumber>
    </recommendedName>
    <alternativeName>
        <fullName evidence="6">Coproheme III oxidative decarboxylase</fullName>
    </alternativeName>
    <alternativeName>
        <fullName evidence="7">Hydrogen peroxide-dependent heme synthase</fullName>
    </alternativeName>
</protein>
<proteinExistence type="predicted"/>
<dbReference type="InterPro" id="IPR011008">
    <property type="entry name" value="Dimeric_a/b-barrel"/>
</dbReference>
<reference evidence="11 12" key="1">
    <citation type="submission" date="2018-10" db="EMBL/GenBank/DDBJ databases">
        <title>Genomic Encyclopedia of Archaeal and Bacterial Type Strains, Phase II (KMG-II): from individual species to whole genera.</title>
        <authorList>
            <person name="Goeker M."/>
        </authorList>
    </citation>
    <scope>NUCLEOTIDE SEQUENCE [LARGE SCALE GENOMIC DNA]</scope>
    <source>
        <strain evidence="11 12">DSM 14954</strain>
    </source>
</reference>
<dbReference type="EC" id="1.3.98.5" evidence="10"/>
<organism evidence="11 12">
    <name type="scientific">Solirubrobacter pauli</name>
    <dbReference type="NCBI Taxonomy" id="166793"/>
    <lineage>
        <taxon>Bacteria</taxon>
        <taxon>Bacillati</taxon>
        <taxon>Actinomycetota</taxon>
        <taxon>Thermoleophilia</taxon>
        <taxon>Solirubrobacterales</taxon>
        <taxon>Solirubrobacteraceae</taxon>
        <taxon>Solirubrobacter</taxon>
    </lineage>
</organism>
<evidence type="ECO:0000313" key="12">
    <source>
        <dbReference type="Proteomes" id="UP000278962"/>
    </source>
</evidence>
<gene>
    <name evidence="11" type="ORF">C8N24_3530</name>
</gene>
<dbReference type="GO" id="GO:0020037">
    <property type="term" value="F:heme binding"/>
    <property type="evidence" value="ECO:0007669"/>
    <property type="project" value="InterPro"/>
</dbReference>
<name>A0A660LGB6_9ACTN</name>
<evidence type="ECO:0000256" key="10">
    <source>
        <dbReference type="ARBA" id="ARBA00050019"/>
    </source>
</evidence>
<evidence type="ECO:0000313" key="11">
    <source>
        <dbReference type="EMBL" id="RKQ93659.1"/>
    </source>
</evidence>
<keyword evidence="12" id="KW-1185">Reference proteome</keyword>
<evidence type="ECO:0000256" key="9">
    <source>
        <dbReference type="ARBA" id="ARBA00049935"/>
    </source>
</evidence>
<evidence type="ECO:0000256" key="4">
    <source>
        <dbReference type="ARBA" id="ARBA00023004"/>
    </source>
</evidence>